<dbReference type="InterPro" id="IPR005199">
    <property type="entry name" value="Glyco_hydro_79"/>
</dbReference>
<dbReference type="RefSeq" id="WP_302711937.1">
    <property type="nucleotide sequence ID" value="NZ_JAULRT010000046.1"/>
</dbReference>
<sequence>MLTALSPLRWYARLRRHYTARSGTVSSAAHIAIDAERPIAHICERYLSFSIDISVLAGGYWWEGSEGTRRGLGTLRVPPLQLKNPKLDRLVTELGPSYLRIGGSEADKIHYFTAPDSEPDALVLTRKQWDRLHQFVQRNDLRLIFTVKYGLFARKHHGQWCGDEVQALLDYSLANDYRIDVFELGNELNAYWAFHGLRAQPRARDLATDYTTFAQHVRECYPEAKISGPGSAFWPRLGETFKPFSNITRRFLQELSLPIDIVNWHYYPFQSSRSPVRTRAATVRTLLNPKSFADFGRYSQTLSFWRDNYQPQAVLWTGETGSAQCGGQPALSDRFISSFWWADQLGQGALHGHQVMVRQSLVGGDYGLIDRLTLKPRPDYWLSWVWVRVMGTAVYRCYHSDKHLRVYCHRHPDGGKITLMIVNLKPQGVRVHIGEAGRALERFSLTAKRLTSRKIYINGVRPKLKKGELTLKDFPQLEHTDRVPGYSINFWCYRQ</sequence>
<dbReference type="Gene3D" id="3.20.20.80">
    <property type="entry name" value="Glycosidases"/>
    <property type="match status" value="1"/>
</dbReference>
<dbReference type="EMBL" id="JAULRT010000046">
    <property type="protein sequence ID" value="MDO3381781.1"/>
    <property type="molecule type" value="Genomic_DNA"/>
</dbReference>
<organism evidence="1 2">
    <name type="scientific">Gilvimarinus algae</name>
    <dbReference type="NCBI Taxonomy" id="3058037"/>
    <lineage>
        <taxon>Bacteria</taxon>
        <taxon>Pseudomonadati</taxon>
        <taxon>Pseudomonadota</taxon>
        <taxon>Gammaproteobacteria</taxon>
        <taxon>Cellvibrionales</taxon>
        <taxon>Cellvibrionaceae</taxon>
        <taxon>Gilvimarinus</taxon>
    </lineage>
</organism>
<dbReference type="PANTHER" id="PTHR46145">
    <property type="entry name" value="HEPARANASE"/>
    <property type="match status" value="1"/>
</dbReference>
<dbReference type="Pfam" id="PF03662">
    <property type="entry name" value="Glyco_hydro_79n"/>
    <property type="match status" value="1"/>
</dbReference>
<gene>
    <name evidence="1" type="ORF">QWI16_06305</name>
</gene>
<keyword evidence="2" id="KW-1185">Reference proteome</keyword>
<reference evidence="1" key="1">
    <citation type="submission" date="2023-07" db="EMBL/GenBank/DDBJ databases">
        <title>Gilvimarinus algae sp. nov., isolated from the surface of Kelp.</title>
        <authorList>
            <person name="Sun Y.Y."/>
            <person name="Gong Y."/>
            <person name="Du Z.J."/>
        </authorList>
    </citation>
    <scope>NUCLEOTIDE SEQUENCE</scope>
    <source>
        <strain evidence="1">SDUM040014</strain>
    </source>
</reference>
<dbReference type="PANTHER" id="PTHR46145:SF4">
    <property type="entry name" value="HEPARANASE"/>
    <property type="match status" value="1"/>
</dbReference>
<proteinExistence type="predicted"/>
<dbReference type="GO" id="GO:0016787">
    <property type="term" value="F:hydrolase activity"/>
    <property type="evidence" value="ECO:0007669"/>
    <property type="project" value="UniProtKB-KW"/>
</dbReference>
<accession>A0ABT8TCE6</accession>
<comment type="caution">
    <text evidence="1">The sequence shown here is derived from an EMBL/GenBank/DDBJ whole genome shotgun (WGS) entry which is preliminary data.</text>
</comment>
<dbReference type="Proteomes" id="UP001168380">
    <property type="component" value="Unassembled WGS sequence"/>
</dbReference>
<protein>
    <submittedName>
        <fullName evidence="1">Glycoside hydrolase</fullName>
    </submittedName>
</protein>
<dbReference type="InterPro" id="IPR017853">
    <property type="entry name" value="GH"/>
</dbReference>
<dbReference type="SUPFAM" id="SSF51445">
    <property type="entry name" value="(Trans)glycosidases"/>
    <property type="match status" value="1"/>
</dbReference>
<name>A0ABT8TCE6_9GAMM</name>
<evidence type="ECO:0000313" key="2">
    <source>
        <dbReference type="Proteomes" id="UP001168380"/>
    </source>
</evidence>
<keyword evidence="1" id="KW-0378">Hydrolase</keyword>
<evidence type="ECO:0000313" key="1">
    <source>
        <dbReference type="EMBL" id="MDO3381781.1"/>
    </source>
</evidence>